<name>A0ABX6P1Q2_AERME</name>
<evidence type="ECO:0000313" key="3">
    <source>
        <dbReference type="Proteomes" id="UP000502657"/>
    </source>
</evidence>
<reference evidence="2 3" key="1">
    <citation type="submission" date="2019-03" db="EMBL/GenBank/DDBJ databases">
        <title>Novel transposon Tn6433 accelerates the dissemination of tet(E) in Aeromonas from aerobic biofilm under oxytetracycline stress.</title>
        <authorList>
            <person name="Shi Y."/>
            <person name="Tian Z."/>
            <person name="Zhang Y."/>
            <person name="Zhang H."/>
            <person name="Yang M."/>
        </authorList>
    </citation>
    <scope>NUCLEOTIDE SEQUENCE [LARGE SCALE GENOMIC DNA]</scope>
    <source>
        <strain evidence="2 3">R50-22</strain>
        <plasmid evidence="3">paeme6</plasmid>
    </source>
</reference>
<evidence type="ECO:0000256" key="1">
    <source>
        <dbReference type="SAM" id="Phobius"/>
    </source>
</evidence>
<keyword evidence="1" id="KW-1133">Transmembrane helix</keyword>
<feature type="transmembrane region" description="Helical" evidence="1">
    <location>
        <begin position="85"/>
        <end position="107"/>
    </location>
</feature>
<feature type="transmembrane region" description="Helical" evidence="1">
    <location>
        <begin position="37"/>
        <end position="54"/>
    </location>
</feature>
<keyword evidence="2" id="KW-0614">Plasmid</keyword>
<evidence type="ECO:0000313" key="2">
    <source>
        <dbReference type="EMBL" id="QJT41480.1"/>
    </source>
</evidence>
<feature type="transmembrane region" description="Helical" evidence="1">
    <location>
        <begin position="61"/>
        <end position="79"/>
    </location>
</feature>
<organism evidence="2 3">
    <name type="scientific">Aeromonas media</name>
    <dbReference type="NCBI Taxonomy" id="651"/>
    <lineage>
        <taxon>Bacteria</taxon>
        <taxon>Pseudomonadati</taxon>
        <taxon>Pseudomonadota</taxon>
        <taxon>Gammaproteobacteria</taxon>
        <taxon>Aeromonadales</taxon>
        <taxon>Aeromonadaceae</taxon>
        <taxon>Aeromonas</taxon>
    </lineage>
</organism>
<dbReference type="RefSeq" id="WP_088813938.1">
    <property type="nucleotide sequence ID" value="NZ_CP038450.1"/>
</dbReference>
<keyword evidence="1" id="KW-0472">Membrane</keyword>
<keyword evidence="1" id="KW-0812">Transmembrane</keyword>
<accession>A0ABX6P1Q2</accession>
<keyword evidence="3" id="KW-1185">Reference proteome</keyword>
<geneLocation type="plasmid" evidence="3">
    <name>paeme6</name>
</geneLocation>
<proteinExistence type="predicted"/>
<protein>
    <submittedName>
        <fullName evidence="2">Uncharacterized protein</fullName>
    </submittedName>
</protein>
<gene>
    <name evidence="2" type="ORF">E4188_23620</name>
</gene>
<sequence>MNNSGGFVVLIAIAVLLVLFWLSKTIGVPLDVIVDSGRNLVPVIVVGAIVVLWGDAKYWPILLGWSVLAIKPILAYKYAGTILAQSSTVTILAALTVVAGFMLTYWFKKYV</sequence>
<dbReference type="Proteomes" id="UP000502657">
    <property type="component" value="Plasmid pAeme6"/>
</dbReference>
<dbReference type="EMBL" id="CP038450">
    <property type="protein sequence ID" value="QJT41480.1"/>
    <property type="molecule type" value="Genomic_DNA"/>
</dbReference>